<proteinExistence type="inferred from homology"/>
<keyword evidence="7 11" id="KW-0812">Transmembrane</keyword>
<evidence type="ECO:0000256" key="10">
    <source>
        <dbReference type="ARBA" id="ARBA00023136"/>
    </source>
</evidence>
<dbReference type="Pfam" id="PF05007">
    <property type="entry name" value="Mannosyl_trans"/>
    <property type="match status" value="2"/>
</dbReference>
<dbReference type="EC" id="2.4.1.-" evidence="11"/>
<keyword evidence="10 11" id="KW-0472">Membrane</keyword>
<evidence type="ECO:0000313" key="13">
    <source>
        <dbReference type="EMBL" id="CAE0507258.1"/>
    </source>
</evidence>
<keyword evidence="8 11" id="KW-0256">Endoplasmic reticulum</keyword>
<evidence type="ECO:0000256" key="3">
    <source>
        <dbReference type="ARBA" id="ARBA00011071"/>
    </source>
</evidence>
<dbReference type="GO" id="GO:0005789">
    <property type="term" value="C:endoplasmic reticulum membrane"/>
    <property type="evidence" value="ECO:0007669"/>
    <property type="project" value="UniProtKB-SubCell"/>
</dbReference>
<evidence type="ECO:0000256" key="2">
    <source>
        <dbReference type="ARBA" id="ARBA00004687"/>
    </source>
</evidence>
<evidence type="ECO:0000256" key="4">
    <source>
        <dbReference type="ARBA" id="ARBA00022502"/>
    </source>
</evidence>
<keyword evidence="4 11" id="KW-0337">GPI-anchor biosynthesis</keyword>
<comment type="similarity">
    <text evidence="3 11">Belongs to the PIGM family.</text>
</comment>
<dbReference type="GO" id="GO:0051751">
    <property type="term" value="F:alpha-1,4-mannosyltransferase activity"/>
    <property type="evidence" value="ECO:0007669"/>
    <property type="project" value="InterPro"/>
</dbReference>
<dbReference type="PANTHER" id="PTHR12886">
    <property type="entry name" value="PIG-M MANNOSYLTRANSFERASE"/>
    <property type="match status" value="1"/>
</dbReference>
<name>A0A7S3RA16_DUNTE</name>
<feature type="transmembrane region" description="Helical" evidence="11">
    <location>
        <begin position="204"/>
        <end position="229"/>
    </location>
</feature>
<keyword evidence="6 11" id="KW-0808">Transferase</keyword>
<comment type="function">
    <text evidence="11">Catalytic subunit of the glycosylphosphatidylinositol-mannosyltransferase I complex which catalyzes the transfer of the first mannose, via an alpha-1,4 bond from a dolichol-phosphate-mannose (Dol-P-Man) to the glucosaminyl acyl phosphatidylinositol (GlcN-(acyl)PI) intermediate to generate alpha-D-Man-(1-&gt;4)-alpha-D-GlcN-(1-&gt;6)-(1-radyl,2-acyl-sn-glycero-3-phospho)-2-acyl-inositol and participates in the sixth step of the glycosylphosphatidylinositol-anchor biosynthesis.</text>
</comment>
<evidence type="ECO:0000256" key="6">
    <source>
        <dbReference type="ARBA" id="ARBA00022679"/>
    </source>
</evidence>
<evidence type="ECO:0000256" key="8">
    <source>
        <dbReference type="ARBA" id="ARBA00022824"/>
    </source>
</evidence>
<comment type="subcellular location">
    <subcellularLocation>
        <location evidence="1 11">Endoplasmic reticulum membrane</location>
        <topology evidence="1 11">Multi-pass membrane protein</topology>
    </subcellularLocation>
</comment>
<evidence type="ECO:0000256" key="1">
    <source>
        <dbReference type="ARBA" id="ARBA00004477"/>
    </source>
</evidence>
<protein>
    <recommendedName>
        <fullName evidence="11">GPI mannosyltransferase 1</fullName>
        <ecNumber evidence="11">2.4.1.-</ecNumber>
    </recommendedName>
    <alternativeName>
        <fullName evidence="11">GPI mannosyltransferase I</fullName>
    </alternativeName>
</protein>
<keyword evidence="9 11" id="KW-1133">Transmembrane helix</keyword>
<feature type="transmembrane region" description="Helical" evidence="11">
    <location>
        <begin position="166"/>
        <end position="184"/>
    </location>
</feature>
<feature type="transmembrane region" description="Helical" evidence="11">
    <location>
        <begin position="133"/>
        <end position="159"/>
    </location>
</feature>
<dbReference type="PANTHER" id="PTHR12886:SF0">
    <property type="entry name" value="GPI MANNOSYLTRANSFERASE 1"/>
    <property type="match status" value="1"/>
</dbReference>
<dbReference type="InterPro" id="IPR007704">
    <property type="entry name" value="PIG-M"/>
</dbReference>
<dbReference type="GO" id="GO:0004376">
    <property type="term" value="F:GPI mannosyltransferase activity"/>
    <property type="evidence" value="ECO:0007669"/>
    <property type="project" value="InterPro"/>
</dbReference>
<feature type="transmembrane region" description="Helical" evidence="11">
    <location>
        <begin position="351"/>
        <end position="378"/>
    </location>
</feature>
<comment type="pathway">
    <text evidence="2 11">Glycolipid biosynthesis; glycosylphosphatidylinositol-anchor biosynthesis.</text>
</comment>
<organism evidence="13">
    <name type="scientific">Dunaliella tertiolecta</name>
    <name type="common">Green alga</name>
    <dbReference type="NCBI Taxonomy" id="3047"/>
    <lineage>
        <taxon>Eukaryota</taxon>
        <taxon>Viridiplantae</taxon>
        <taxon>Chlorophyta</taxon>
        <taxon>core chlorophytes</taxon>
        <taxon>Chlorophyceae</taxon>
        <taxon>CS clade</taxon>
        <taxon>Chlamydomonadales</taxon>
        <taxon>Dunaliellaceae</taxon>
        <taxon>Dunaliella</taxon>
    </lineage>
</organism>
<keyword evidence="12" id="KW-0732">Signal</keyword>
<gene>
    <name evidence="13" type="ORF">DTER00134_LOCUS22334</name>
</gene>
<feature type="transmembrane region" description="Helical" evidence="11">
    <location>
        <begin position="108"/>
        <end position="127"/>
    </location>
</feature>
<dbReference type="GO" id="GO:0006506">
    <property type="term" value="P:GPI anchor biosynthetic process"/>
    <property type="evidence" value="ECO:0007669"/>
    <property type="project" value="UniProtKB-UniPathway"/>
</dbReference>
<feature type="chain" id="PRO_5031131019" description="GPI mannosyltransferase 1" evidence="12">
    <location>
        <begin position="22"/>
        <end position="485"/>
    </location>
</feature>
<dbReference type="UniPathway" id="UPA00196"/>
<feature type="transmembrane region" description="Helical" evidence="11">
    <location>
        <begin position="73"/>
        <end position="96"/>
    </location>
</feature>
<sequence>MQLQKLLWAAALLRGFLLLFGEVQDRCMRVKYTDVDYLVFTDAARFVAHGGSPYERSTYRYSPLLAYILLPNIWVTSSFGKVLFSVCDIVVGWLIARFVHLQGASPQATITATILWLFNPWTFTISTRGSCDVLVVVLLLSMLLCLHKGATALAAVAYGLAVHLRIYPIIYAPAIVLFLAARAVRLRQPSPVGSAVKFSLADKLVHIIIQGLRFGLLSGSLFVGFHCLFSHMYGEKYTQEAFLHHLTRKDHRHNFSIYYYSIYLSYDGLDGSSAAPAAPPTLSTEAALAFMSTLASKPKGQLLQEAMQALHSIDLCRLLQQPAHAAFLPQIMILVAMSLKLHEDLPLCCLLQTICFVAFNKVCTAQYFVWWMCLLPLVMPRMPWPPPPSLLKAATFWAAMQLHWLAWAYLLEFQGLPVHLGVWFASLLFLVSNVVLVVQLLRHVDKSSSFLTRSLFAIRGSGSSEGTLGLCTGDEDGGEQKPKQL</sequence>
<accession>A0A7S3RA16</accession>
<evidence type="ECO:0000256" key="9">
    <source>
        <dbReference type="ARBA" id="ARBA00022989"/>
    </source>
</evidence>
<reference evidence="13" key="1">
    <citation type="submission" date="2021-01" db="EMBL/GenBank/DDBJ databases">
        <authorList>
            <person name="Corre E."/>
            <person name="Pelletier E."/>
            <person name="Niang G."/>
            <person name="Scheremetjew M."/>
            <person name="Finn R."/>
            <person name="Kale V."/>
            <person name="Holt S."/>
            <person name="Cochrane G."/>
            <person name="Meng A."/>
            <person name="Brown T."/>
            <person name="Cohen L."/>
        </authorList>
    </citation>
    <scope>NUCLEOTIDE SEQUENCE</scope>
    <source>
        <strain evidence="13">CCMP1320</strain>
    </source>
</reference>
<dbReference type="AlphaFoldDB" id="A0A7S3RA16"/>
<evidence type="ECO:0000256" key="12">
    <source>
        <dbReference type="SAM" id="SignalP"/>
    </source>
</evidence>
<dbReference type="EMBL" id="HBIP01036869">
    <property type="protein sequence ID" value="CAE0507258.1"/>
    <property type="molecule type" value="Transcribed_RNA"/>
</dbReference>
<evidence type="ECO:0000256" key="11">
    <source>
        <dbReference type="RuleBase" id="RU365064"/>
    </source>
</evidence>
<keyword evidence="5 11" id="KW-0328">Glycosyltransferase</keyword>
<feature type="transmembrane region" description="Helical" evidence="11">
    <location>
        <begin position="422"/>
        <end position="441"/>
    </location>
</feature>
<evidence type="ECO:0000256" key="7">
    <source>
        <dbReference type="ARBA" id="ARBA00022692"/>
    </source>
</evidence>
<evidence type="ECO:0000256" key="5">
    <source>
        <dbReference type="ARBA" id="ARBA00022676"/>
    </source>
</evidence>
<dbReference type="GO" id="GO:1990529">
    <property type="term" value="C:glycosylphosphatidylinositol-mannosyltransferase I complex"/>
    <property type="evidence" value="ECO:0007669"/>
    <property type="project" value="TreeGrafter"/>
</dbReference>
<feature type="signal peptide" evidence="12">
    <location>
        <begin position="1"/>
        <end position="21"/>
    </location>
</feature>